<dbReference type="Proteomes" id="UP001168098">
    <property type="component" value="Unassembled WGS sequence"/>
</dbReference>
<protein>
    <submittedName>
        <fullName evidence="1">Uncharacterized protein</fullName>
    </submittedName>
</protein>
<evidence type="ECO:0000313" key="2">
    <source>
        <dbReference type="Proteomes" id="UP001168098"/>
    </source>
</evidence>
<reference evidence="1 2" key="1">
    <citation type="journal article" date="2023" name="BMC Biotechnol.">
        <title>Vitis rotundifolia cv Carlos genome sequencing.</title>
        <authorList>
            <person name="Huff M."/>
            <person name="Hulse-Kemp A."/>
            <person name="Scheffler B."/>
            <person name="Youngblood R."/>
            <person name="Simpson S."/>
            <person name="Babiker E."/>
            <person name="Staton M."/>
        </authorList>
    </citation>
    <scope>NUCLEOTIDE SEQUENCE [LARGE SCALE GENOMIC DNA]</scope>
    <source>
        <tissue evidence="1">Leaf</tissue>
    </source>
</reference>
<organism evidence="1 2">
    <name type="scientific">Vitis rotundifolia</name>
    <name type="common">Muscadine grape</name>
    <dbReference type="NCBI Taxonomy" id="103349"/>
    <lineage>
        <taxon>Eukaryota</taxon>
        <taxon>Viridiplantae</taxon>
        <taxon>Streptophyta</taxon>
        <taxon>Embryophyta</taxon>
        <taxon>Tracheophyta</taxon>
        <taxon>Spermatophyta</taxon>
        <taxon>Magnoliopsida</taxon>
        <taxon>eudicotyledons</taxon>
        <taxon>Gunneridae</taxon>
        <taxon>Pentapetalae</taxon>
        <taxon>rosids</taxon>
        <taxon>Vitales</taxon>
        <taxon>Vitaceae</taxon>
        <taxon>Viteae</taxon>
        <taxon>Vitis</taxon>
    </lineage>
</organism>
<proteinExistence type="predicted"/>
<gene>
    <name evidence="1" type="ORF">PVL29_011710</name>
</gene>
<accession>A0AA39DQT6</accession>
<name>A0AA39DQT6_VITRO</name>
<sequence length="115" mass="12751">MGSSLAQLEILYLDSCLRYPCLPPLGQLHVLDKLFLGSPSTVFPKLKELAILRLDELKQWEIKQKEERSIMPCLKSLAHDILPKAGGTAGPCAPEDTIAEIGHLIFLYYGTTLSK</sequence>
<evidence type="ECO:0000313" key="1">
    <source>
        <dbReference type="EMBL" id="KAJ9692754.1"/>
    </source>
</evidence>
<dbReference type="AlphaFoldDB" id="A0AA39DQT6"/>
<dbReference type="EMBL" id="JARBHA010000009">
    <property type="protein sequence ID" value="KAJ9692754.1"/>
    <property type="molecule type" value="Genomic_DNA"/>
</dbReference>
<keyword evidence="2" id="KW-1185">Reference proteome</keyword>
<comment type="caution">
    <text evidence="1">The sequence shown here is derived from an EMBL/GenBank/DDBJ whole genome shotgun (WGS) entry which is preliminary data.</text>
</comment>